<name>A0A0V0RID2_9BILA</name>
<sequence length="126" mass="13950">MSTVLQKQADAYQRTNPPVDAGASSNSDDHVSNPVSCGDERARPRQRLVSLIPRRLVKYSCYGLACVCYFLGVQYLLINTNKDRHDKSQEPTSAMGPLDGNNHTTANAVVTRRSASTTLRNVVWVR</sequence>
<keyword evidence="2" id="KW-0472">Membrane</keyword>
<proteinExistence type="predicted"/>
<dbReference type="AlphaFoldDB" id="A0A0V0RID2"/>
<dbReference type="OrthoDB" id="10438026at2759"/>
<protein>
    <submittedName>
        <fullName evidence="3">Uncharacterized protein</fullName>
    </submittedName>
</protein>
<reference evidence="3 4" key="1">
    <citation type="submission" date="2015-01" db="EMBL/GenBank/DDBJ databases">
        <title>Evolution of Trichinella species and genotypes.</title>
        <authorList>
            <person name="Korhonen P.K."/>
            <person name="Edoardo P."/>
            <person name="Giuseppe L.R."/>
            <person name="Gasser R.B."/>
        </authorList>
    </citation>
    <scope>NUCLEOTIDE SEQUENCE [LARGE SCALE GENOMIC DNA]</scope>
    <source>
        <strain evidence="3">ISS37</strain>
    </source>
</reference>
<keyword evidence="4" id="KW-1185">Reference proteome</keyword>
<evidence type="ECO:0000256" key="2">
    <source>
        <dbReference type="SAM" id="Phobius"/>
    </source>
</evidence>
<accession>A0A0V0RID2</accession>
<organism evidence="3 4">
    <name type="scientific">Trichinella nelsoni</name>
    <dbReference type="NCBI Taxonomy" id="6336"/>
    <lineage>
        <taxon>Eukaryota</taxon>
        <taxon>Metazoa</taxon>
        <taxon>Ecdysozoa</taxon>
        <taxon>Nematoda</taxon>
        <taxon>Enoplea</taxon>
        <taxon>Dorylaimia</taxon>
        <taxon>Trichinellida</taxon>
        <taxon>Trichinellidae</taxon>
        <taxon>Trichinella</taxon>
    </lineage>
</organism>
<evidence type="ECO:0000256" key="1">
    <source>
        <dbReference type="SAM" id="MobiDB-lite"/>
    </source>
</evidence>
<keyword evidence="2" id="KW-0812">Transmembrane</keyword>
<feature type="region of interest" description="Disordered" evidence="1">
    <location>
        <begin position="1"/>
        <end position="43"/>
    </location>
</feature>
<feature type="transmembrane region" description="Helical" evidence="2">
    <location>
        <begin position="56"/>
        <end position="78"/>
    </location>
</feature>
<gene>
    <name evidence="3" type="ORF">T07_7789</name>
</gene>
<evidence type="ECO:0000313" key="3">
    <source>
        <dbReference type="EMBL" id="KRX14243.1"/>
    </source>
</evidence>
<keyword evidence="2" id="KW-1133">Transmembrane helix</keyword>
<evidence type="ECO:0000313" key="4">
    <source>
        <dbReference type="Proteomes" id="UP000054630"/>
    </source>
</evidence>
<dbReference type="Proteomes" id="UP000054630">
    <property type="component" value="Unassembled WGS sequence"/>
</dbReference>
<comment type="caution">
    <text evidence="3">The sequence shown here is derived from an EMBL/GenBank/DDBJ whole genome shotgun (WGS) entry which is preliminary data.</text>
</comment>
<dbReference type="EMBL" id="JYDL01000167">
    <property type="protein sequence ID" value="KRX14243.1"/>
    <property type="molecule type" value="Genomic_DNA"/>
</dbReference>